<evidence type="ECO:0000259" key="2">
    <source>
        <dbReference type="PROSITE" id="PS50943"/>
    </source>
</evidence>
<dbReference type="RefSeq" id="WP_332867767.1">
    <property type="nucleotide sequence ID" value="NZ_JBAFSM010000087.1"/>
</dbReference>
<keyword evidence="1" id="KW-0175">Coiled coil</keyword>
<name>A0AAW9QYA0_9CHRO</name>
<evidence type="ECO:0000313" key="3">
    <source>
        <dbReference type="EMBL" id="MEG3440299.1"/>
    </source>
</evidence>
<organism evidence="3 4">
    <name type="scientific">Pannus brasiliensis CCIBt3594</name>
    <dbReference type="NCBI Taxonomy" id="1427578"/>
    <lineage>
        <taxon>Bacteria</taxon>
        <taxon>Bacillati</taxon>
        <taxon>Cyanobacteriota</taxon>
        <taxon>Cyanophyceae</taxon>
        <taxon>Oscillatoriophycideae</taxon>
        <taxon>Chroococcales</taxon>
        <taxon>Microcystaceae</taxon>
        <taxon>Pannus</taxon>
    </lineage>
</organism>
<evidence type="ECO:0000313" key="4">
    <source>
        <dbReference type="Proteomes" id="UP001328733"/>
    </source>
</evidence>
<dbReference type="Proteomes" id="UP001328733">
    <property type="component" value="Unassembled WGS sequence"/>
</dbReference>
<dbReference type="Pfam" id="PF01381">
    <property type="entry name" value="HTH_3"/>
    <property type="match status" value="1"/>
</dbReference>
<protein>
    <submittedName>
        <fullName evidence="3">Helix-turn-helix transcriptional regulator</fullName>
    </submittedName>
</protein>
<dbReference type="CDD" id="cd00093">
    <property type="entry name" value="HTH_XRE"/>
    <property type="match status" value="1"/>
</dbReference>
<dbReference type="InterPro" id="IPR010982">
    <property type="entry name" value="Lambda_DNA-bd_dom_sf"/>
</dbReference>
<dbReference type="PROSITE" id="PS50943">
    <property type="entry name" value="HTH_CROC1"/>
    <property type="match status" value="1"/>
</dbReference>
<dbReference type="AlphaFoldDB" id="A0AAW9QYA0"/>
<feature type="coiled-coil region" evidence="1">
    <location>
        <begin position="37"/>
        <end position="71"/>
    </location>
</feature>
<sequence length="143" mass="16428">MILNERQLMVTCAQIKKFESAIATLNTYPVSDSLNDKLRHKAHLDALESQLEEMREEVEEYEKLKAGKIDLLSLESFARLPETLIKARIIRGWTQEQLAERLGVKAQQVQRDEANLYAGASFTKLLEILKALDIEVRGEIIFR</sequence>
<dbReference type="SUPFAM" id="SSF47413">
    <property type="entry name" value="lambda repressor-like DNA-binding domains"/>
    <property type="match status" value="1"/>
</dbReference>
<evidence type="ECO:0000256" key="1">
    <source>
        <dbReference type="SAM" id="Coils"/>
    </source>
</evidence>
<keyword evidence="4" id="KW-1185">Reference proteome</keyword>
<feature type="domain" description="HTH cro/C1-type" evidence="2">
    <location>
        <begin position="84"/>
        <end position="140"/>
    </location>
</feature>
<dbReference type="EMBL" id="JBAFSM010000087">
    <property type="protein sequence ID" value="MEG3440299.1"/>
    <property type="molecule type" value="Genomic_DNA"/>
</dbReference>
<reference evidence="3 4" key="1">
    <citation type="submission" date="2024-01" db="EMBL/GenBank/DDBJ databases">
        <title>Genomic insights into the taxonomy and metabolism of the cyanobacterium Pannus brasiliensis CCIBt3594.</title>
        <authorList>
            <person name="Machado M."/>
            <person name="Botero N.B."/>
            <person name="Andreote A.P.D."/>
            <person name="Feitosa A.M.T."/>
            <person name="Popin R."/>
            <person name="Sivonen K."/>
            <person name="Fiore M.F."/>
        </authorList>
    </citation>
    <scope>NUCLEOTIDE SEQUENCE [LARGE SCALE GENOMIC DNA]</scope>
    <source>
        <strain evidence="3 4">CCIBt3594</strain>
    </source>
</reference>
<proteinExistence type="predicted"/>
<dbReference type="Gene3D" id="1.10.260.40">
    <property type="entry name" value="lambda repressor-like DNA-binding domains"/>
    <property type="match status" value="1"/>
</dbReference>
<dbReference type="SMART" id="SM00530">
    <property type="entry name" value="HTH_XRE"/>
    <property type="match status" value="1"/>
</dbReference>
<comment type="caution">
    <text evidence="3">The sequence shown here is derived from an EMBL/GenBank/DDBJ whole genome shotgun (WGS) entry which is preliminary data.</text>
</comment>
<dbReference type="GO" id="GO:0003677">
    <property type="term" value="F:DNA binding"/>
    <property type="evidence" value="ECO:0007669"/>
    <property type="project" value="InterPro"/>
</dbReference>
<dbReference type="InterPro" id="IPR001387">
    <property type="entry name" value="Cro/C1-type_HTH"/>
</dbReference>
<gene>
    <name evidence="3" type="ORF">V0288_24440</name>
</gene>
<accession>A0AAW9QYA0</accession>